<feature type="compositionally biased region" description="Polar residues" evidence="1">
    <location>
        <begin position="53"/>
        <end position="66"/>
    </location>
</feature>
<evidence type="ECO:0000313" key="3">
    <source>
        <dbReference type="Proteomes" id="UP000094043"/>
    </source>
</evidence>
<dbReference type="GeneID" id="91084582"/>
<proteinExistence type="predicted"/>
<sequence>MDLATFRLAGNPQRHSSPSKEIGGIVLQKVEGNGSSPREKQDVAVTRWRKWASEQQIQNPASSSQTRPRRLSPGIPLVTVSSSSRNAQTSSRQSLRSFNNEAQSPRDYDESLRFSSDAGSPLQLDDFETLNTVSIMALRDVELAIDEDILERSKQAKVVPRRMSNRPRLAEAPNPFVNIAQRLGSRRVRPFVIELVHALGYFIDAVWTLTYPHDPCPWIINDGNFDQLPNMPQGMQVGPSYWKSLMLTAVQEGKHAGHVPILPTAEDVEFWQEEVGFAMLDVDEVVGIQKRVRHAFARAVRLGQYGKLDKENVVGLAKEGGGVARLLNDLEEALWGYAPPRPTDLAYELPDDFDPYAIYEEPDPAVAACTGFSLHSDHVPSNVIGKLAVTNSSIDGSKRDEKEAHSVLPDLKVLVTSSENNYSENGRETAIDLASRSRIQALFPDLEIIPQGAEDMTLKELGRRRYQEWLASRAAVTP</sequence>
<gene>
    <name evidence="2" type="ORF">L203_100366</name>
</gene>
<evidence type="ECO:0000313" key="2">
    <source>
        <dbReference type="EMBL" id="WVN85221.1"/>
    </source>
</evidence>
<dbReference type="KEGG" id="cdep:91084582"/>
<reference evidence="2" key="2">
    <citation type="journal article" date="2022" name="Elife">
        <title>Obligate sexual reproduction of a homothallic fungus closely related to the Cryptococcus pathogenic species complex.</title>
        <authorList>
            <person name="Passer A.R."/>
            <person name="Clancey S.A."/>
            <person name="Shea T."/>
            <person name="David-Palma M."/>
            <person name="Averette A.F."/>
            <person name="Boekhout T."/>
            <person name="Porcel B.M."/>
            <person name="Nowrousian M."/>
            <person name="Cuomo C.A."/>
            <person name="Sun S."/>
            <person name="Heitman J."/>
            <person name="Coelho M.A."/>
        </authorList>
    </citation>
    <scope>NUCLEOTIDE SEQUENCE</scope>
    <source>
        <strain evidence="2">CBS 7841</strain>
    </source>
</reference>
<organism evidence="2 3">
    <name type="scientific">Cryptococcus depauperatus CBS 7841</name>
    <dbReference type="NCBI Taxonomy" id="1295531"/>
    <lineage>
        <taxon>Eukaryota</taxon>
        <taxon>Fungi</taxon>
        <taxon>Dikarya</taxon>
        <taxon>Basidiomycota</taxon>
        <taxon>Agaricomycotina</taxon>
        <taxon>Tremellomycetes</taxon>
        <taxon>Tremellales</taxon>
        <taxon>Cryptococcaceae</taxon>
        <taxon>Cryptococcus</taxon>
    </lineage>
</organism>
<dbReference type="EMBL" id="CP143784">
    <property type="protein sequence ID" value="WVN85221.1"/>
    <property type="molecule type" value="Genomic_DNA"/>
</dbReference>
<evidence type="ECO:0000256" key="1">
    <source>
        <dbReference type="SAM" id="MobiDB-lite"/>
    </source>
</evidence>
<reference evidence="2" key="1">
    <citation type="submission" date="2016-06" db="EMBL/GenBank/DDBJ databases">
        <authorList>
            <person name="Cuomo C."/>
            <person name="Litvintseva A."/>
            <person name="Heitman J."/>
            <person name="Chen Y."/>
            <person name="Sun S."/>
            <person name="Springer D."/>
            <person name="Dromer F."/>
            <person name="Young S."/>
            <person name="Zeng Q."/>
            <person name="Chapman S."/>
            <person name="Gujja S."/>
            <person name="Saif S."/>
            <person name="Birren B."/>
        </authorList>
    </citation>
    <scope>NUCLEOTIDE SEQUENCE</scope>
    <source>
        <strain evidence="2">CBS 7841</strain>
    </source>
</reference>
<accession>A0AAJ8JN18</accession>
<protein>
    <submittedName>
        <fullName evidence="2">Uncharacterized protein</fullName>
    </submittedName>
</protein>
<dbReference type="Proteomes" id="UP000094043">
    <property type="component" value="Chromosome 1"/>
</dbReference>
<feature type="compositionally biased region" description="Low complexity" evidence="1">
    <location>
        <begin position="81"/>
        <end position="94"/>
    </location>
</feature>
<feature type="region of interest" description="Disordered" evidence="1">
    <location>
        <begin position="1"/>
        <end position="115"/>
    </location>
</feature>
<reference evidence="2" key="3">
    <citation type="submission" date="2024-01" db="EMBL/GenBank/DDBJ databases">
        <authorList>
            <person name="Coelho M.A."/>
            <person name="David-Palma M."/>
            <person name="Shea T."/>
            <person name="Sun S."/>
            <person name="Cuomo C.A."/>
            <person name="Heitman J."/>
        </authorList>
    </citation>
    <scope>NUCLEOTIDE SEQUENCE</scope>
    <source>
        <strain evidence="2">CBS 7841</strain>
    </source>
</reference>
<dbReference type="RefSeq" id="XP_066065922.1">
    <property type="nucleotide sequence ID" value="XM_066209825.1"/>
</dbReference>
<name>A0AAJ8JN18_9TREE</name>
<dbReference type="AlphaFoldDB" id="A0AAJ8JN18"/>
<keyword evidence="3" id="KW-1185">Reference proteome</keyword>